<name>A0ABU6WP08_9FABA</name>
<keyword evidence="2" id="KW-1185">Reference proteome</keyword>
<evidence type="ECO:0000313" key="2">
    <source>
        <dbReference type="Proteomes" id="UP001341840"/>
    </source>
</evidence>
<gene>
    <name evidence="1" type="ORF">PIB30_078044</name>
</gene>
<proteinExistence type="predicted"/>
<sequence length="117" mass="12883">MVIVENGCGGSGFIVGVSRFILSGHIAIAVNIFNHHVIKFQVSNNNSNVRWIMPNSPFSSRPTELPSLSKLGERNAAWVMSVKVEFMQPKLLLGRTARLGLVAHMYALPRKCTGFES</sequence>
<dbReference type="EMBL" id="JASCZI010182310">
    <property type="protein sequence ID" value="MED6187609.1"/>
    <property type="molecule type" value="Genomic_DNA"/>
</dbReference>
<accession>A0ABU6WP08</accession>
<dbReference type="Proteomes" id="UP001341840">
    <property type="component" value="Unassembled WGS sequence"/>
</dbReference>
<protein>
    <submittedName>
        <fullName evidence="1">Uncharacterized protein</fullName>
    </submittedName>
</protein>
<evidence type="ECO:0000313" key="1">
    <source>
        <dbReference type="EMBL" id="MED6187609.1"/>
    </source>
</evidence>
<reference evidence="1 2" key="1">
    <citation type="journal article" date="2023" name="Plants (Basel)">
        <title>Bridging the Gap: Combining Genomics and Transcriptomics Approaches to Understand Stylosanthes scabra, an Orphan Legume from the Brazilian Caatinga.</title>
        <authorList>
            <person name="Ferreira-Neto J.R.C."/>
            <person name="da Silva M.D."/>
            <person name="Binneck E."/>
            <person name="de Melo N.F."/>
            <person name="da Silva R.H."/>
            <person name="de Melo A.L.T.M."/>
            <person name="Pandolfi V."/>
            <person name="Bustamante F.O."/>
            <person name="Brasileiro-Vidal A.C."/>
            <person name="Benko-Iseppon A.M."/>
        </authorList>
    </citation>
    <scope>NUCLEOTIDE SEQUENCE [LARGE SCALE GENOMIC DNA]</scope>
    <source>
        <tissue evidence="1">Leaves</tissue>
    </source>
</reference>
<comment type="caution">
    <text evidence="1">The sequence shown here is derived from an EMBL/GenBank/DDBJ whole genome shotgun (WGS) entry which is preliminary data.</text>
</comment>
<organism evidence="1 2">
    <name type="scientific">Stylosanthes scabra</name>
    <dbReference type="NCBI Taxonomy" id="79078"/>
    <lineage>
        <taxon>Eukaryota</taxon>
        <taxon>Viridiplantae</taxon>
        <taxon>Streptophyta</taxon>
        <taxon>Embryophyta</taxon>
        <taxon>Tracheophyta</taxon>
        <taxon>Spermatophyta</taxon>
        <taxon>Magnoliopsida</taxon>
        <taxon>eudicotyledons</taxon>
        <taxon>Gunneridae</taxon>
        <taxon>Pentapetalae</taxon>
        <taxon>rosids</taxon>
        <taxon>fabids</taxon>
        <taxon>Fabales</taxon>
        <taxon>Fabaceae</taxon>
        <taxon>Papilionoideae</taxon>
        <taxon>50 kb inversion clade</taxon>
        <taxon>dalbergioids sensu lato</taxon>
        <taxon>Dalbergieae</taxon>
        <taxon>Pterocarpus clade</taxon>
        <taxon>Stylosanthes</taxon>
    </lineage>
</organism>